<dbReference type="RefSeq" id="WP_415864162.1">
    <property type="nucleotide sequence ID" value="NZ_CP134536.1"/>
</dbReference>
<dbReference type="Proteomes" id="UP001303407">
    <property type="component" value="Chromosome"/>
</dbReference>
<name>A0ABY9Y8P3_9FLAO</name>
<organism evidence="2 4">
    <name type="scientific">Thalassobellus suaedae</name>
    <dbReference type="NCBI Taxonomy" id="3074124"/>
    <lineage>
        <taxon>Bacteria</taxon>
        <taxon>Pseudomonadati</taxon>
        <taxon>Bacteroidota</taxon>
        <taxon>Flavobacteriia</taxon>
        <taxon>Flavobacteriales</taxon>
        <taxon>Flavobacteriaceae</taxon>
        <taxon>Thalassobellus</taxon>
    </lineage>
</organism>
<protein>
    <submittedName>
        <fullName evidence="2">Uncharacterized protein</fullName>
    </submittedName>
</protein>
<sequence length="120" mass="14047">MDDINTIYYNNFGIAFQWKRCAAKDFKKIQLVFRNTGLFLTEKELFQFSNNIEKSIEKSCYCEDCKKNNYYKSLLLEAPNPQTSFAMSYAELKDMQDLLSGTLFQLGLDKMLKNFTIDNS</sequence>
<dbReference type="EMBL" id="CP134537">
    <property type="protein sequence ID" value="WNH08798.1"/>
    <property type="molecule type" value="Genomic_DNA"/>
</dbReference>
<evidence type="ECO:0000313" key="3">
    <source>
        <dbReference type="Proteomes" id="UP001302806"/>
    </source>
</evidence>
<evidence type="ECO:0000313" key="4">
    <source>
        <dbReference type="Proteomes" id="UP001303407"/>
    </source>
</evidence>
<proteinExistence type="predicted"/>
<reference evidence="3 4" key="1">
    <citation type="submission" date="2023-09" db="EMBL/GenBank/DDBJ databases">
        <title>Thalassobella suaedae gen. nov., sp. nov., a marine bacterium of the family Flavobacteriaceae isolated from a halophyte Suaeda japonica.</title>
        <authorList>
            <person name="Lee S.Y."/>
            <person name="Hwang C.Y."/>
        </authorList>
    </citation>
    <scope>NUCLEOTIDE SEQUENCE [LARGE SCALE GENOMIC DNA]</scope>
    <source>
        <strain evidence="2 4">HL-DH10</strain>
        <strain evidence="1 3">HL-DH14</strain>
    </source>
</reference>
<keyword evidence="4" id="KW-1185">Reference proteome</keyword>
<dbReference type="EMBL" id="CP134536">
    <property type="protein sequence ID" value="WNH14159.1"/>
    <property type="molecule type" value="Genomic_DNA"/>
</dbReference>
<evidence type="ECO:0000313" key="2">
    <source>
        <dbReference type="EMBL" id="WNH14159.1"/>
    </source>
</evidence>
<gene>
    <name evidence="2" type="ORF">RHP49_07875</name>
    <name evidence="1" type="ORF">RHP51_17265</name>
</gene>
<evidence type="ECO:0000313" key="1">
    <source>
        <dbReference type="EMBL" id="WNH08798.1"/>
    </source>
</evidence>
<accession>A0ABY9Y8P3</accession>
<dbReference type="Proteomes" id="UP001302806">
    <property type="component" value="Chromosome"/>
</dbReference>